<feature type="compositionally biased region" description="Basic and acidic residues" evidence="5">
    <location>
        <begin position="598"/>
        <end position="608"/>
    </location>
</feature>
<dbReference type="InterPro" id="IPR020667">
    <property type="entry name" value="DNA_mismatch_repair_MutL"/>
</dbReference>
<protein>
    <recommendedName>
        <fullName evidence="4">DNA mismatch repair protein MutL</fullName>
    </recommendedName>
</protein>
<reference evidence="9" key="2">
    <citation type="journal article" date="2016" name="Int. J. Syst. Evol. Microbiol.">
        <title>Complete genome sequence and cell structure of Limnochorda pilosa, a Gram-negative spore-former within the phylum Firmicutes.</title>
        <authorList>
            <person name="Watanabe M."/>
            <person name="Kojima H."/>
            <person name="Fukui M."/>
        </authorList>
    </citation>
    <scope>NUCLEOTIDE SEQUENCE [LARGE SCALE GENOMIC DNA]</scope>
    <source>
        <strain evidence="9">HC45</strain>
    </source>
</reference>
<dbReference type="GO" id="GO:0030983">
    <property type="term" value="F:mismatched DNA binding"/>
    <property type="evidence" value="ECO:0007669"/>
    <property type="project" value="InterPro"/>
</dbReference>
<evidence type="ECO:0000256" key="4">
    <source>
        <dbReference type="HAMAP-Rule" id="MF_00149"/>
    </source>
</evidence>
<dbReference type="CDD" id="cd00782">
    <property type="entry name" value="MutL_Trans"/>
    <property type="match status" value="1"/>
</dbReference>
<dbReference type="PANTHER" id="PTHR10073:SF12">
    <property type="entry name" value="DNA MISMATCH REPAIR PROTEIN MLH1"/>
    <property type="match status" value="1"/>
</dbReference>
<dbReference type="SMART" id="SM00853">
    <property type="entry name" value="MutL_C"/>
    <property type="match status" value="1"/>
</dbReference>
<dbReference type="HAMAP" id="MF_00149">
    <property type="entry name" value="DNA_mis_repair"/>
    <property type="match status" value="1"/>
</dbReference>
<evidence type="ECO:0000313" key="8">
    <source>
        <dbReference type="EMBL" id="BAS27575.1"/>
    </source>
</evidence>
<dbReference type="GO" id="GO:0005524">
    <property type="term" value="F:ATP binding"/>
    <property type="evidence" value="ECO:0007669"/>
    <property type="project" value="InterPro"/>
</dbReference>
<dbReference type="InterPro" id="IPR036890">
    <property type="entry name" value="HATPase_C_sf"/>
</dbReference>
<evidence type="ECO:0000256" key="5">
    <source>
        <dbReference type="SAM" id="MobiDB-lite"/>
    </source>
</evidence>
<dbReference type="KEGG" id="lpil:LIP_1729"/>
<dbReference type="FunFam" id="3.30.565.10:FF:000003">
    <property type="entry name" value="DNA mismatch repair endonuclease MutL"/>
    <property type="match status" value="1"/>
</dbReference>
<dbReference type="SUPFAM" id="SSF54211">
    <property type="entry name" value="Ribosomal protein S5 domain 2-like"/>
    <property type="match status" value="1"/>
</dbReference>
<dbReference type="PANTHER" id="PTHR10073">
    <property type="entry name" value="DNA MISMATCH REPAIR PROTEIN MLH, PMS, MUTL"/>
    <property type="match status" value="1"/>
</dbReference>
<feature type="domain" description="MutL C-terminal dimerisation" evidence="6">
    <location>
        <begin position="423"/>
        <end position="564"/>
    </location>
</feature>
<feature type="domain" description="DNA mismatch repair protein S5" evidence="7">
    <location>
        <begin position="211"/>
        <end position="329"/>
    </location>
</feature>
<dbReference type="GO" id="GO:0140664">
    <property type="term" value="F:ATP-dependent DNA damage sensor activity"/>
    <property type="evidence" value="ECO:0007669"/>
    <property type="project" value="InterPro"/>
</dbReference>
<dbReference type="PROSITE" id="PS00058">
    <property type="entry name" value="DNA_MISMATCH_REPAIR_1"/>
    <property type="match status" value="1"/>
</dbReference>
<accession>A0A0K2SKF1</accession>
<feature type="region of interest" description="Disordered" evidence="5">
    <location>
        <begin position="375"/>
        <end position="411"/>
    </location>
</feature>
<dbReference type="Gene3D" id="3.30.565.10">
    <property type="entry name" value="Histidine kinase-like ATPase, C-terminal domain"/>
    <property type="match status" value="1"/>
</dbReference>
<dbReference type="Pfam" id="PF01119">
    <property type="entry name" value="DNA_mis_repair"/>
    <property type="match status" value="1"/>
</dbReference>
<feature type="compositionally biased region" description="Basic and acidic residues" evidence="5">
    <location>
        <begin position="388"/>
        <end position="402"/>
    </location>
</feature>
<dbReference type="InterPro" id="IPR014790">
    <property type="entry name" value="MutL_C"/>
</dbReference>
<dbReference type="NCBIfam" id="TIGR00585">
    <property type="entry name" value="mutl"/>
    <property type="match status" value="1"/>
</dbReference>
<evidence type="ECO:0000256" key="2">
    <source>
        <dbReference type="ARBA" id="ARBA00022763"/>
    </source>
</evidence>
<dbReference type="Gene3D" id="3.30.1370.100">
    <property type="entry name" value="MutL, C-terminal domain, regulatory subdomain"/>
    <property type="match status" value="1"/>
</dbReference>
<dbReference type="InterPro" id="IPR014762">
    <property type="entry name" value="DNA_mismatch_repair_CS"/>
</dbReference>
<dbReference type="STRING" id="1555112.LIP_1729"/>
<dbReference type="InterPro" id="IPR002099">
    <property type="entry name" value="MutL/Mlh/PMS"/>
</dbReference>
<dbReference type="SUPFAM" id="SSF55874">
    <property type="entry name" value="ATPase domain of HSP90 chaperone/DNA topoisomerase II/histidine kinase"/>
    <property type="match status" value="1"/>
</dbReference>
<dbReference type="GO" id="GO:0006298">
    <property type="term" value="P:mismatch repair"/>
    <property type="evidence" value="ECO:0007669"/>
    <property type="project" value="UniProtKB-UniRule"/>
</dbReference>
<dbReference type="InterPro" id="IPR020568">
    <property type="entry name" value="Ribosomal_Su5_D2-typ_SF"/>
</dbReference>
<dbReference type="SUPFAM" id="SSF118116">
    <property type="entry name" value="DNA mismatch repair protein MutL"/>
    <property type="match status" value="1"/>
</dbReference>
<comment type="function">
    <text evidence="4">This protein is involved in the repair of mismatches in DNA. It is required for dam-dependent methyl-directed DNA mismatch repair. May act as a 'molecular matchmaker', a protein that promotes the formation of a stable complex between two or more DNA-binding proteins in an ATP-dependent manner without itself being part of a final effector complex.</text>
</comment>
<dbReference type="InterPro" id="IPR037198">
    <property type="entry name" value="MutL_C_sf"/>
</dbReference>
<comment type="similarity">
    <text evidence="1 4">Belongs to the DNA mismatch repair MutL/HexB family.</text>
</comment>
<evidence type="ECO:0000256" key="1">
    <source>
        <dbReference type="ARBA" id="ARBA00006082"/>
    </source>
</evidence>
<dbReference type="GO" id="GO:0016887">
    <property type="term" value="F:ATP hydrolysis activity"/>
    <property type="evidence" value="ECO:0007669"/>
    <property type="project" value="InterPro"/>
</dbReference>
<dbReference type="AlphaFoldDB" id="A0A0K2SKF1"/>
<proteinExistence type="inferred from homology"/>
<reference evidence="9" key="1">
    <citation type="submission" date="2015-07" db="EMBL/GenBank/DDBJ databases">
        <title>Complete genome sequence and phylogenetic analysis of Limnochorda pilosa.</title>
        <authorList>
            <person name="Watanabe M."/>
            <person name="Kojima H."/>
            <person name="Fukui M."/>
        </authorList>
    </citation>
    <scope>NUCLEOTIDE SEQUENCE [LARGE SCALE GENOMIC DNA]</scope>
    <source>
        <strain evidence="9">HC45</strain>
    </source>
</reference>
<dbReference type="Gene3D" id="3.30.230.10">
    <property type="match status" value="1"/>
</dbReference>
<dbReference type="InterPro" id="IPR042121">
    <property type="entry name" value="MutL_C_regsub"/>
</dbReference>
<evidence type="ECO:0000256" key="3">
    <source>
        <dbReference type="ARBA" id="ARBA00023204"/>
    </source>
</evidence>
<dbReference type="GO" id="GO:0032300">
    <property type="term" value="C:mismatch repair complex"/>
    <property type="evidence" value="ECO:0007669"/>
    <property type="project" value="InterPro"/>
</dbReference>
<keyword evidence="3 4" id="KW-0234">DNA repair</keyword>
<evidence type="ECO:0000259" key="7">
    <source>
        <dbReference type="SMART" id="SM01340"/>
    </source>
</evidence>
<dbReference type="InterPro" id="IPR014721">
    <property type="entry name" value="Ribsml_uS5_D2-typ_fold_subgr"/>
</dbReference>
<dbReference type="CDD" id="cd16926">
    <property type="entry name" value="HATPase_MutL-MLH-PMS-like"/>
    <property type="match status" value="1"/>
</dbReference>
<dbReference type="PATRIC" id="fig|1555112.3.peg.1763"/>
<dbReference type="InterPro" id="IPR042120">
    <property type="entry name" value="MutL_C_dimsub"/>
</dbReference>
<dbReference type="Pfam" id="PF08676">
    <property type="entry name" value="MutL_C"/>
    <property type="match status" value="1"/>
</dbReference>
<dbReference type="InterPro" id="IPR038973">
    <property type="entry name" value="MutL/Mlh/Pms-like"/>
</dbReference>
<sequence length="608" mass="66097">MTPAPIRRLDDALVNRIAAGEVVERPASVVKELVENALDAGARRIRVELADGGKERIRVLDDGHGVPPEELPLAFERHATSKLTGPADLLAIRSLGFRGEALPSIAAVARVSFRSRTPRAPEGAVIRFEGGRLVGVQAAGGPEGTDVEVRDLFFNTPARLRFLKASATERRHAAEVVTQMALAYPEVAFELWSEGREALRTPGDGEPGEALAAVFGRETARRFLALAREGEGVALSGFLGPPETARMDRGGQHLFINRRWVRSPTLAAAVERGYQGLLMTRQHPSFVLHLTLDPAEVDVNVHPAKAEVRLRRERELFAAVVRAVGERLLGAGLGRRLTVPAGPASRGGRTGSGIGGSYVTGTPFAGEVRDQARLSPAGASLAPPPDVSRPEPAIERGERAPAADEGPADETERFREALRACRALAQLGRTYVVAEGADGLWLVDQHAAHERVLFDRLRRAREAAPAVQGLLVPLELELSPERFDLLWEGREELARLGFEVERFGSHSLRVMGMPAELSGLGTGGLLEAAVEELLDLWREEGRRRPERALAVLACKAAVKAGDRLGPEQMQRLLEELAETEAPFTCPHGRPTTLSHPWSDLERRFGRRR</sequence>
<dbReference type="OrthoDB" id="9763467at2"/>
<evidence type="ECO:0000259" key="6">
    <source>
        <dbReference type="SMART" id="SM00853"/>
    </source>
</evidence>
<evidence type="ECO:0000313" key="9">
    <source>
        <dbReference type="Proteomes" id="UP000065807"/>
    </source>
</evidence>
<feature type="region of interest" description="Disordered" evidence="5">
    <location>
        <begin position="582"/>
        <end position="608"/>
    </location>
</feature>
<dbReference type="RefSeq" id="WP_068136628.1">
    <property type="nucleotide sequence ID" value="NZ_AP014924.1"/>
</dbReference>
<dbReference type="SMART" id="SM01340">
    <property type="entry name" value="DNA_mis_repair"/>
    <property type="match status" value="1"/>
</dbReference>
<dbReference type="Pfam" id="PF13589">
    <property type="entry name" value="HATPase_c_3"/>
    <property type="match status" value="1"/>
</dbReference>
<dbReference type="InterPro" id="IPR013507">
    <property type="entry name" value="DNA_mismatch_S5_2-like"/>
</dbReference>
<keyword evidence="2 4" id="KW-0227">DNA damage</keyword>
<gene>
    <name evidence="4" type="primary">mutL</name>
    <name evidence="8" type="ORF">LIP_1729</name>
</gene>
<organism evidence="8 9">
    <name type="scientific">Limnochorda pilosa</name>
    <dbReference type="NCBI Taxonomy" id="1555112"/>
    <lineage>
        <taxon>Bacteria</taxon>
        <taxon>Bacillati</taxon>
        <taxon>Bacillota</taxon>
        <taxon>Limnochordia</taxon>
        <taxon>Limnochordales</taxon>
        <taxon>Limnochordaceae</taxon>
        <taxon>Limnochorda</taxon>
    </lineage>
</organism>
<dbReference type="EMBL" id="AP014924">
    <property type="protein sequence ID" value="BAS27575.1"/>
    <property type="molecule type" value="Genomic_DNA"/>
</dbReference>
<keyword evidence="9" id="KW-1185">Reference proteome</keyword>
<name>A0A0K2SKF1_LIMPI</name>
<dbReference type="Gene3D" id="3.30.1540.20">
    <property type="entry name" value="MutL, C-terminal domain, dimerisation subdomain"/>
    <property type="match status" value="1"/>
</dbReference>
<dbReference type="Proteomes" id="UP000065807">
    <property type="component" value="Chromosome"/>
</dbReference>